<gene>
    <name evidence="1" type="ORF">CEXT_96251</name>
</gene>
<dbReference type="EMBL" id="BPLR01004029">
    <property type="protein sequence ID" value="GIX91460.1"/>
    <property type="molecule type" value="Genomic_DNA"/>
</dbReference>
<keyword evidence="2" id="KW-1185">Reference proteome</keyword>
<name>A0AAV4P681_CAEEX</name>
<dbReference type="Proteomes" id="UP001054945">
    <property type="component" value="Unassembled WGS sequence"/>
</dbReference>
<evidence type="ECO:0000313" key="1">
    <source>
        <dbReference type="EMBL" id="GIX91460.1"/>
    </source>
</evidence>
<dbReference type="AlphaFoldDB" id="A0AAV4P681"/>
<sequence length="86" mass="9457">MSGIQRIRQCLNTEDHRQCLEYRGSVSEYRGSQTVSGIQRITVGSQTMSGIQRITDSVGIQRVTVGSQTVSGIQRITVGSQRVNSQ</sequence>
<comment type="caution">
    <text evidence="1">The sequence shown here is derived from an EMBL/GenBank/DDBJ whole genome shotgun (WGS) entry which is preliminary data.</text>
</comment>
<evidence type="ECO:0000313" key="2">
    <source>
        <dbReference type="Proteomes" id="UP001054945"/>
    </source>
</evidence>
<accession>A0AAV4P681</accession>
<protein>
    <submittedName>
        <fullName evidence="1">Uncharacterized protein</fullName>
    </submittedName>
</protein>
<proteinExistence type="predicted"/>
<organism evidence="1 2">
    <name type="scientific">Caerostris extrusa</name>
    <name type="common">Bark spider</name>
    <name type="synonym">Caerostris bankana</name>
    <dbReference type="NCBI Taxonomy" id="172846"/>
    <lineage>
        <taxon>Eukaryota</taxon>
        <taxon>Metazoa</taxon>
        <taxon>Ecdysozoa</taxon>
        <taxon>Arthropoda</taxon>
        <taxon>Chelicerata</taxon>
        <taxon>Arachnida</taxon>
        <taxon>Araneae</taxon>
        <taxon>Araneomorphae</taxon>
        <taxon>Entelegynae</taxon>
        <taxon>Araneoidea</taxon>
        <taxon>Araneidae</taxon>
        <taxon>Caerostris</taxon>
    </lineage>
</organism>
<reference evidence="1 2" key="1">
    <citation type="submission" date="2021-06" db="EMBL/GenBank/DDBJ databases">
        <title>Caerostris extrusa draft genome.</title>
        <authorList>
            <person name="Kono N."/>
            <person name="Arakawa K."/>
        </authorList>
    </citation>
    <scope>NUCLEOTIDE SEQUENCE [LARGE SCALE GENOMIC DNA]</scope>
</reference>